<proteinExistence type="inferred from homology"/>
<dbReference type="PIRSF" id="PIRSF000460">
    <property type="entry name" value="Pprylas_GlgP"/>
    <property type="match status" value="1"/>
</dbReference>
<evidence type="ECO:0000313" key="14">
    <source>
        <dbReference type="Proteomes" id="UP000603434"/>
    </source>
</evidence>
<evidence type="ECO:0000256" key="5">
    <source>
        <dbReference type="ARBA" id="ARBA00022533"/>
    </source>
</evidence>
<protein>
    <recommendedName>
        <fullName evidence="4">glycogen phosphorylase</fullName>
        <ecNumber evidence="4">2.4.1.1</ecNumber>
    </recommendedName>
</protein>
<keyword evidence="8 11" id="KW-0663">Pyridoxal phosphate</keyword>
<dbReference type="InterPro" id="IPR035090">
    <property type="entry name" value="Pyridoxal_P_attach_site"/>
</dbReference>
<dbReference type="GO" id="GO:0005975">
    <property type="term" value="P:carbohydrate metabolic process"/>
    <property type="evidence" value="ECO:0007669"/>
    <property type="project" value="InterPro"/>
</dbReference>
<evidence type="ECO:0000256" key="1">
    <source>
        <dbReference type="ARBA" id="ARBA00001275"/>
    </source>
</evidence>
<evidence type="ECO:0000256" key="11">
    <source>
        <dbReference type="PIRSR" id="PIRSR000460-1"/>
    </source>
</evidence>
<accession>A0A8J6TL57</accession>
<keyword evidence="7" id="KW-0808">Transferase</keyword>
<keyword evidence="9" id="KW-0119">Carbohydrate metabolism</keyword>
<evidence type="ECO:0000256" key="3">
    <source>
        <dbReference type="ARBA" id="ARBA00006047"/>
    </source>
</evidence>
<dbReference type="EMBL" id="JACNJH010000055">
    <property type="protein sequence ID" value="MBC8360006.1"/>
    <property type="molecule type" value="Genomic_DNA"/>
</dbReference>
<comment type="catalytic activity">
    <reaction evidence="1">
        <text>[(1-&gt;4)-alpha-D-glucosyl](n) + phosphate = [(1-&gt;4)-alpha-D-glucosyl](n-1) + alpha-D-glucose 1-phosphate</text>
        <dbReference type="Rhea" id="RHEA:41732"/>
        <dbReference type="Rhea" id="RHEA-COMP:9584"/>
        <dbReference type="Rhea" id="RHEA-COMP:9586"/>
        <dbReference type="ChEBI" id="CHEBI:15444"/>
        <dbReference type="ChEBI" id="CHEBI:43474"/>
        <dbReference type="ChEBI" id="CHEBI:58601"/>
        <dbReference type="EC" id="2.4.1.1"/>
    </reaction>
</comment>
<evidence type="ECO:0000256" key="4">
    <source>
        <dbReference type="ARBA" id="ARBA00012591"/>
    </source>
</evidence>
<evidence type="ECO:0000256" key="6">
    <source>
        <dbReference type="ARBA" id="ARBA00022676"/>
    </source>
</evidence>
<dbReference type="Proteomes" id="UP000603434">
    <property type="component" value="Unassembled WGS sequence"/>
</dbReference>
<evidence type="ECO:0000256" key="7">
    <source>
        <dbReference type="ARBA" id="ARBA00022679"/>
    </source>
</evidence>
<evidence type="ECO:0000256" key="9">
    <source>
        <dbReference type="ARBA" id="ARBA00023277"/>
    </source>
</evidence>
<evidence type="ECO:0000256" key="10">
    <source>
        <dbReference type="ARBA" id="ARBA00025174"/>
    </source>
</evidence>
<dbReference type="InterPro" id="IPR000811">
    <property type="entry name" value="Glyco_trans_35"/>
</dbReference>
<dbReference type="Pfam" id="PF11897">
    <property type="entry name" value="DUF3417"/>
    <property type="match status" value="1"/>
</dbReference>
<evidence type="ECO:0000313" key="13">
    <source>
        <dbReference type="EMBL" id="MBC8360006.1"/>
    </source>
</evidence>
<comment type="function">
    <text evidence="10">Phosphorylase is an important allosteric enzyme in carbohydrate metabolism. Enzymes from different sources differ in their regulatory mechanisms and in their natural substrates. However, all known phosphorylases share catalytic and structural properties.</text>
</comment>
<dbReference type="NCBIfam" id="TIGR02094">
    <property type="entry name" value="more_P_ylases"/>
    <property type="match status" value="1"/>
</dbReference>
<dbReference type="Pfam" id="PF00343">
    <property type="entry name" value="Phosphorylase"/>
    <property type="match status" value="2"/>
</dbReference>
<feature type="modified residue" description="N6-(pyridoxal phosphate)lysine" evidence="11">
    <location>
        <position position="606"/>
    </location>
</feature>
<sequence>MRDIQMFQVFPSIPEPLSFLEILSRNLWWSWQHDAQELYRRINPGLWEKSGRNPVVFLTYVDPKRFEELAGDESFLAHQQRVKDRFVSQVLGPVDRPDMKSDRKGTIAYFSMEFGVHESLPIYAGGLGMLAGDYLKAASDLALPMVGVGLLYRKGYFQQFLNQDGWQQEQYPETDIYQMPLERARDRSGNEVNISIPGPDGDIHAMVWKIMVGRVPLYLLDTNLGQNPVEIQDITSTLYAGEGKVRLAQEVLLGIGGMRALKAMGIYPTFCHMNEGHSAFSSLERLAQTIEAYNVDLKTAMEIVPRATVFTTHTPVAAGHDEFSAELVKPYLIHLQERLGTTVDKIISWGQPVKSGPTGPLSMFVLGLRMAQYCNGVSELHGVTARRMWSHVWPGRPEDEIPISHVTNGVHIPTWVSRENALLFERYLGPDWSLYPWRPDNITRIGEIYNEELWRAHEMSRSRLISTCRKLMKQQYERRNAPKAMMEEVETVLDQDALTIGFARRFATYKRADLILKDPDRLEALITSKTHPVQFIIAGKAHPKDQEGKELIRRLIQFARRPGIRHRIIFLENYDPHIARHLLQGADVWLNTPRRPFEACGTSGMKAALNGVLNVSTLDGWWCEGYSEERGWRIGSEEEFSDHEYQDAVESQALYNVLENDVIPRFYDRRNGDAPLKWLEMMKASMKMAMQSFCSQRMVREYEKRFYQPIANRMKTLITDGAAEAKTLALQYQRLRSLWNTIRIELPVKDLPGPFRVGDTFHVTSVVHLGEIRPEEVAVQIYYGPVKGMDAMPTGQREVMNVQQDLGNGKFLYACTVTCRNAGRYGFTARVVPRGDDRLRFSPGFITWAAEAG</sequence>
<evidence type="ECO:0000259" key="12">
    <source>
        <dbReference type="Pfam" id="PF11897"/>
    </source>
</evidence>
<dbReference type="PANTHER" id="PTHR42655">
    <property type="entry name" value="GLYCOGEN PHOSPHORYLASE"/>
    <property type="match status" value="1"/>
</dbReference>
<feature type="domain" description="DUF3417" evidence="12">
    <location>
        <begin position="13"/>
        <end position="120"/>
    </location>
</feature>
<dbReference type="InterPro" id="IPR011834">
    <property type="entry name" value="Agluc_phsphrylas"/>
</dbReference>
<dbReference type="PROSITE" id="PS00102">
    <property type="entry name" value="PHOSPHORYLASE"/>
    <property type="match status" value="1"/>
</dbReference>
<organism evidence="13 14">
    <name type="scientific">Candidatus Desulfatibia profunda</name>
    <dbReference type="NCBI Taxonomy" id="2841695"/>
    <lineage>
        <taxon>Bacteria</taxon>
        <taxon>Pseudomonadati</taxon>
        <taxon>Thermodesulfobacteriota</taxon>
        <taxon>Desulfobacteria</taxon>
        <taxon>Desulfobacterales</taxon>
        <taxon>Desulfobacterales incertae sedis</taxon>
        <taxon>Candidatus Desulfatibia</taxon>
    </lineage>
</organism>
<evidence type="ECO:0000256" key="2">
    <source>
        <dbReference type="ARBA" id="ARBA00001933"/>
    </source>
</evidence>
<dbReference type="InterPro" id="IPR052182">
    <property type="entry name" value="Glycogen/Maltodextrin_Phosph"/>
</dbReference>
<comment type="cofactor">
    <cofactor evidence="2">
        <name>pyridoxal 5'-phosphate</name>
        <dbReference type="ChEBI" id="CHEBI:597326"/>
    </cofactor>
</comment>
<dbReference type="GO" id="GO:0008184">
    <property type="term" value="F:glycogen phosphorylase activity"/>
    <property type="evidence" value="ECO:0007669"/>
    <property type="project" value="InterPro"/>
</dbReference>
<dbReference type="AlphaFoldDB" id="A0A8J6TL57"/>
<dbReference type="Gene3D" id="3.40.50.2000">
    <property type="entry name" value="Glycogen Phosphorylase B"/>
    <property type="match status" value="3"/>
</dbReference>
<dbReference type="InterPro" id="IPR024517">
    <property type="entry name" value="Glycogen_phosphorylase_DUF3417"/>
</dbReference>
<keyword evidence="6" id="KW-0328">Glycosyltransferase</keyword>
<dbReference type="EC" id="2.4.1.1" evidence="4"/>
<reference evidence="13 14" key="1">
    <citation type="submission" date="2020-08" db="EMBL/GenBank/DDBJ databases">
        <title>Bridging the membrane lipid divide: bacteria of the FCB group superphylum have the potential to synthesize archaeal ether lipids.</title>
        <authorList>
            <person name="Villanueva L."/>
            <person name="Von Meijenfeldt F.A.B."/>
            <person name="Westbye A.B."/>
            <person name="Yadav S."/>
            <person name="Hopmans E.C."/>
            <person name="Dutilh B.E."/>
            <person name="Sinninghe Damste J.S."/>
        </authorList>
    </citation>
    <scope>NUCLEOTIDE SEQUENCE [LARGE SCALE GENOMIC DNA]</scope>
    <source>
        <strain evidence="13">NIOZ-UU30</strain>
    </source>
</reference>
<name>A0A8J6TL57_9BACT</name>
<gene>
    <name evidence="13" type="primary">glgP</name>
    <name evidence="13" type="ORF">H8E23_01225</name>
</gene>
<evidence type="ECO:0000256" key="8">
    <source>
        <dbReference type="ARBA" id="ARBA00022898"/>
    </source>
</evidence>
<comment type="similarity">
    <text evidence="3">Belongs to the glycogen phosphorylase family.</text>
</comment>
<dbReference type="SUPFAM" id="SSF53756">
    <property type="entry name" value="UDP-Glycosyltransferase/glycogen phosphorylase"/>
    <property type="match status" value="1"/>
</dbReference>
<keyword evidence="5" id="KW-0021">Allosteric enzyme</keyword>
<comment type="caution">
    <text evidence="13">The sequence shown here is derived from an EMBL/GenBank/DDBJ whole genome shotgun (WGS) entry which is preliminary data.</text>
</comment>
<dbReference type="GO" id="GO:0030170">
    <property type="term" value="F:pyridoxal phosphate binding"/>
    <property type="evidence" value="ECO:0007669"/>
    <property type="project" value="InterPro"/>
</dbReference>
<dbReference type="PANTHER" id="PTHR42655:SF1">
    <property type="entry name" value="GLYCOGEN PHOSPHORYLASE"/>
    <property type="match status" value="1"/>
</dbReference>